<accession>A0A9W9X8T1</accession>
<feature type="transmembrane region" description="Helical" evidence="1">
    <location>
        <begin position="20"/>
        <end position="37"/>
    </location>
</feature>
<gene>
    <name evidence="2" type="ORF">N7530_000514</name>
</gene>
<comment type="caution">
    <text evidence="2">The sequence shown here is derived from an EMBL/GenBank/DDBJ whole genome shotgun (WGS) entry which is preliminary data.</text>
</comment>
<proteinExistence type="predicted"/>
<reference evidence="2" key="2">
    <citation type="journal article" date="2023" name="IMA Fungus">
        <title>Comparative genomic study of the Penicillium genus elucidates a diverse pangenome and 15 lateral gene transfer events.</title>
        <authorList>
            <person name="Petersen C."/>
            <person name="Sorensen T."/>
            <person name="Nielsen M.R."/>
            <person name="Sondergaard T.E."/>
            <person name="Sorensen J.L."/>
            <person name="Fitzpatrick D.A."/>
            <person name="Frisvad J.C."/>
            <person name="Nielsen K.L."/>
        </authorList>
    </citation>
    <scope>NUCLEOTIDE SEQUENCE</scope>
    <source>
        <strain evidence="2">IBT 17660</strain>
    </source>
</reference>
<dbReference type="AlphaFoldDB" id="A0A9W9X8T1"/>
<evidence type="ECO:0000313" key="2">
    <source>
        <dbReference type="EMBL" id="KAJ5486214.1"/>
    </source>
</evidence>
<name>A0A9W9X8T1_9EURO</name>
<keyword evidence="1" id="KW-1133">Transmembrane helix</keyword>
<keyword evidence="3" id="KW-1185">Reference proteome</keyword>
<protein>
    <submittedName>
        <fullName evidence="2">Uncharacterized protein</fullName>
    </submittedName>
</protein>
<sequence>MSIIGANFVGFTRKQTVTSAAFFLYCVSNIVTSQTFLGESPRYHTGLAFVLACLSIYIGLSTTTWVLMRLENNRRESRARENPRVCQ</sequence>
<feature type="transmembrane region" description="Helical" evidence="1">
    <location>
        <begin position="43"/>
        <end position="68"/>
    </location>
</feature>
<keyword evidence="1" id="KW-0472">Membrane</keyword>
<dbReference type="OrthoDB" id="6730379at2759"/>
<organism evidence="2 3">
    <name type="scientific">Penicillium desertorum</name>
    <dbReference type="NCBI Taxonomy" id="1303715"/>
    <lineage>
        <taxon>Eukaryota</taxon>
        <taxon>Fungi</taxon>
        <taxon>Dikarya</taxon>
        <taxon>Ascomycota</taxon>
        <taxon>Pezizomycotina</taxon>
        <taxon>Eurotiomycetes</taxon>
        <taxon>Eurotiomycetidae</taxon>
        <taxon>Eurotiales</taxon>
        <taxon>Aspergillaceae</taxon>
        <taxon>Penicillium</taxon>
    </lineage>
</organism>
<dbReference type="Proteomes" id="UP001147760">
    <property type="component" value="Unassembled WGS sequence"/>
</dbReference>
<evidence type="ECO:0000313" key="3">
    <source>
        <dbReference type="Proteomes" id="UP001147760"/>
    </source>
</evidence>
<keyword evidence="1" id="KW-0812">Transmembrane</keyword>
<dbReference type="EMBL" id="JAPWDO010000001">
    <property type="protein sequence ID" value="KAJ5486214.1"/>
    <property type="molecule type" value="Genomic_DNA"/>
</dbReference>
<reference evidence="2" key="1">
    <citation type="submission" date="2022-12" db="EMBL/GenBank/DDBJ databases">
        <authorList>
            <person name="Petersen C."/>
        </authorList>
    </citation>
    <scope>NUCLEOTIDE SEQUENCE</scope>
    <source>
        <strain evidence="2">IBT 17660</strain>
    </source>
</reference>
<evidence type="ECO:0000256" key="1">
    <source>
        <dbReference type="SAM" id="Phobius"/>
    </source>
</evidence>